<dbReference type="AlphaFoldDB" id="A0A2P5I8G0"/>
<reference evidence="1" key="1">
    <citation type="submission" date="2017-09" db="EMBL/GenBank/DDBJ databases">
        <title>Polyketide synthases of a Diaporthe helianthi virulent isolate.</title>
        <authorList>
            <person name="Baroncelli R."/>
        </authorList>
    </citation>
    <scope>NUCLEOTIDE SEQUENCE [LARGE SCALE GENOMIC DNA]</scope>
    <source>
        <strain evidence="1">7/96</strain>
    </source>
</reference>
<dbReference type="OrthoDB" id="5426988at2759"/>
<dbReference type="SUPFAM" id="SSF52540">
    <property type="entry name" value="P-loop containing nucleoside triphosphate hydrolases"/>
    <property type="match status" value="1"/>
</dbReference>
<dbReference type="STRING" id="158607.A0A2P5I8G0"/>
<evidence type="ECO:0000313" key="1">
    <source>
        <dbReference type="EMBL" id="POS78777.1"/>
    </source>
</evidence>
<comment type="caution">
    <text evidence="1">The sequence shown here is derived from an EMBL/GenBank/DDBJ whole genome shotgun (WGS) entry which is preliminary data.</text>
</comment>
<keyword evidence="2" id="KW-1185">Reference proteome</keyword>
<gene>
    <name evidence="1" type="ORF">DHEL01_v202821</name>
</gene>
<proteinExistence type="predicted"/>
<accession>A0A2P5I8G0</accession>
<dbReference type="Gene3D" id="3.40.50.300">
    <property type="entry name" value="P-loop containing nucleotide triphosphate hydrolases"/>
    <property type="match status" value="1"/>
</dbReference>
<sequence>MVAQPIILLNGWPGVGKDTIAETLSLLIGDNKASMLDWGKGQSGENFQTIPDGNEVAQKAQRDRCLADQVEHPSTFNKMVICTDCLSDTPLGRRLAQDFEVVAKRTNRLLIPIYLECQVDENMRRLQEAERRVSLKDKIRSPNEAKTVRSEGRHLYIFKKREGLSINITRMLPHEAALKILSYIRDLIDRRNEELINEETTPLEASEPTWG</sequence>
<organism evidence="1 2">
    <name type="scientific">Diaporthe helianthi</name>
    <dbReference type="NCBI Taxonomy" id="158607"/>
    <lineage>
        <taxon>Eukaryota</taxon>
        <taxon>Fungi</taxon>
        <taxon>Dikarya</taxon>
        <taxon>Ascomycota</taxon>
        <taxon>Pezizomycotina</taxon>
        <taxon>Sordariomycetes</taxon>
        <taxon>Sordariomycetidae</taxon>
        <taxon>Diaporthales</taxon>
        <taxon>Diaporthaceae</taxon>
        <taxon>Diaporthe</taxon>
    </lineage>
</organism>
<protein>
    <submittedName>
        <fullName evidence="1">Uncharacterized protein</fullName>
    </submittedName>
</protein>
<dbReference type="InterPro" id="IPR027417">
    <property type="entry name" value="P-loop_NTPase"/>
</dbReference>
<name>A0A2P5I8G0_DIAHE</name>
<dbReference type="EMBL" id="MAVT02000160">
    <property type="protein sequence ID" value="POS78777.1"/>
    <property type="molecule type" value="Genomic_DNA"/>
</dbReference>
<dbReference type="InParanoid" id="A0A2P5I8G0"/>
<dbReference type="Proteomes" id="UP000094444">
    <property type="component" value="Unassembled WGS sequence"/>
</dbReference>
<evidence type="ECO:0000313" key="2">
    <source>
        <dbReference type="Proteomes" id="UP000094444"/>
    </source>
</evidence>